<comment type="similarity">
    <text evidence="2">Belongs to the UPF0174 family.</text>
</comment>
<evidence type="ECO:0000256" key="2">
    <source>
        <dbReference type="ARBA" id="ARBA00006436"/>
    </source>
</evidence>
<accession>A0A3D9YVL8</accession>
<evidence type="ECO:0000313" key="5">
    <source>
        <dbReference type="Proteomes" id="UP000256900"/>
    </source>
</evidence>
<comment type="similarity">
    <text evidence="1">Belongs to the CBP3 family.</text>
</comment>
<name>A0A3D9YVL8_9HYPH</name>
<proteinExistence type="inferred from homology"/>
<dbReference type="RefSeq" id="WP_115836796.1">
    <property type="nucleotide sequence ID" value="NZ_CP025086.1"/>
</dbReference>
<dbReference type="EMBL" id="QUMO01000003">
    <property type="protein sequence ID" value="REF86238.1"/>
    <property type="molecule type" value="Genomic_DNA"/>
</dbReference>
<dbReference type="AlphaFoldDB" id="A0A3D9YVL8"/>
<dbReference type="PANTHER" id="PTHR12184">
    <property type="entry name" value="UBIQUINOL-CYTOCHROME C REDUCTASE COMPLEX ASSEMBLY FACTOR 1 FAMILY MEMBER"/>
    <property type="match status" value="1"/>
</dbReference>
<gene>
    <name evidence="4" type="ORF">DES32_2287</name>
</gene>
<dbReference type="Pfam" id="PF03981">
    <property type="entry name" value="Ubiq_cyt_C_chap"/>
    <property type="match status" value="1"/>
</dbReference>
<evidence type="ECO:0000259" key="3">
    <source>
        <dbReference type="Pfam" id="PF03981"/>
    </source>
</evidence>
<feature type="domain" description="Ubiquinol-cytochrome c chaperone" evidence="3">
    <location>
        <begin position="34"/>
        <end position="169"/>
    </location>
</feature>
<comment type="caution">
    <text evidence="4">The sequence shown here is derived from an EMBL/GenBank/DDBJ whole genome shotgun (WGS) entry which is preliminary data.</text>
</comment>
<dbReference type="InterPro" id="IPR007129">
    <property type="entry name" value="Ubiqinol_cyt_c_chaperone_CPB3"/>
</dbReference>
<dbReference type="InterPro" id="IPR021150">
    <property type="entry name" value="Ubiq_cyt_c_chap"/>
</dbReference>
<organism evidence="4 5">
    <name type="scientific">Methylovirgula ligni</name>
    <dbReference type="NCBI Taxonomy" id="569860"/>
    <lineage>
        <taxon>Bacteria</taxon>
        <taxon>Pseudomonadati</taxon>
        <taxon>Pseudomonadota</taxon>
        <taxon>Alphaproteobacteria</taxon>
        <taxon>Hyphomicrobiales</taxon>
        <taxon>Beijerinckiaceae</taxon>
        <taxon>Methylovirgula</taxon>
    </lineage>
</organism>
<evidence type="ECO:0000313" key="4">
    <source>
        <dbReference type="EMBL" id="REF86238.1"/>
    </source>
</evidence>
<protein>
    <submittedName>
        <fullName evidence="4">Cytochrome b pre-mRNA-processing protein 3</fullName>
    </submittedName>
</protein>
<sequence length="176" mass="18845">MIFGLFRGRGNTRIIERLHGEIIAAARDPVLFTAYGIADNLDGRFESIALHAILLLRRLKHLPPPGPEIAQDLADAIFRHFDLGLREAGVSDVAVPRRMRDLAEAFFGRASTYNAALDQSGPAGQAALAAALSRNVFGGAADGARLAAFVRDREAGLAQMSLAEILEGPIFRAKAA</sequence>
<dbReference type="OrthoDB" id="7158889at2"/>
<dbReference type="PANTHER" id="PTHR12184:SF1">
    <property type="entry name" value="UBIQUINOL-CYTOCHROME-C REDUCTASE COMPLEX ASSEMBLY FACTOR 1"/>
    <property type="match status" value="1"/>
</dbReference>
<keyword evidence="5" id="KW-1185">Reference proteome</keyword>
<dbReference type="Proteomes" id="UP000256900">
    <property type="component" value="Unassembled WGS sequence"/>
</dbReference>
<evidence type="ECO:0000256" key="1">
    <source>
        <dbReference type="ARBA" id="ARBA00006407"/>
    </source>
</evidence>
<reference evidence="4 5" key="1">
    <citation type="submission" date="2018-08" db="EMBL/GenBank/DDBJ databases">
        <title>Genomic Encyclopedia of Type Strains, Phase IV (KMG-IV): sequencing the most valuable type-strain genomes for metagenomic binning, comparative biology and taxonomic classification.</title>
        <authorList>
            <person name="Goeker M."/>
        </authorList>
    </citation>
    <scope>NUCLEOTIDE SEQUENCE [LARGE SCALE GENOMIC DNA]</scope>
    <source>
        <strain evidence="4 5">BW863</strain>
    </source>
</reference>